<dbReference type="Proteomes" id="UP001140949">
    <property type="component" value="Unassembled WGS sequence"/>
</dbReference>
<reference evidence="1" key="2">
    <citation type="submission" date="2023-04" db="EMBL/GenBank/DDBJ databases">
        <authorList>
            <person name="Bruccoleri R.E."/>
            <person name="Oakeley E.J."/>
            <person name="Faust A.-M."/>
            <person name="Dessus-Babus S."/>
            <person name="Altorfer M."/>
            <person name="Burckhardt D."/>
            <person name="Oertli M."/>
            <person name="Naumann U."/>
            <person name="Petersen F."/>
            <person name="Wong J."/>
        </authorList>
    </citation>
    <scope>NUCLEOTIDE SEQUENCE</scope>
    <source>
        <strain evidence="1">GSM-AAB239-AS_SAM_17_03QT</strain>
        <tissue evidence="1">Leaf</tissue>
    </source>
</reference>
<protein>
    <submittedName>
        <fullName evidence="1">Uncharacterized protein</fullName>
    </submittedName>
</protein>
<dbReference type="AlphaFoldDB" id="A0AAX6EPV1"/>
<organism evidence="1 2">
    <name type="scientific">Iris pallida</name>
    <name type="common">Sweet iris</name>
    <dbReference type="NCBI Taxonomy" id="29817"/>
    <lineage>
        <taxon>Eukaryota</taxon>
        <taxon>Viridiplantae</taxon>
        <taxon>Streptophyta</taxon>
        <taxon>Embryophyta</taxon>
        <taxon>Tracheophyta</taxon>
        <taxon>Spermatophyta</taxon>
        <taxon>Magnoliopsida</taxon>
        <taxon>Liliopsida</taxon>
        <taxon>Asparagales</taxon>
        <taxon>Iridaceae</taxon>
        <taxon>Iridoideae</taxon>
        <taxon>Irideae</taxon>
        <taxon>Iris</taxon>
    </lineage>
</organism>
<accession>A0AAX6EPV1</accession>
<keyword evidence="2" id="KW-1185">Reference proteome</keyword>
<evidence type="ECO:0000313" key="2">
    <source>
        <dbReference type="Proteomes" id="UP001140949"/>
    </source>
</evidence>
<name>A0AAX6EPV1_IRIPA</name>
<evidence type="ECO:0000313" key="1">
    <source>
        <dbReference type="EMBL" id="KAJ6806110.1"/>
    </source>
</evidence>
<comment type="caution">
    <text evidence="1">The sequence shown here is derived from an EMBL/GenBank/DDBJ whole genome shotgun (WGS) entry which is preliminary data.</text>
</comment>
<sequence length="40" mass="4530">MQIEINRTIRLEIDSLTIDRSNQLKVVTIRITTSSSALLS</sequence>
<reference evidence="1" key="1">
    <citation type="journal article" date="2023" name="GigaByte">
        <title>Genome assembly of the bearded iris, Iris pallida Lam.</title>
        <authorList>
            <person name="Bruccoleri R.E."/>
            <person name="Oakeley E.J."/>
            <person name="Faust A.M.E."/>
            <person name="Altorfer M."/>
            <person name="Dessus-Babus S."/>
            <person name="Burckhardt D."/>
            <person name="Oertli M."/>
            <person name="Naumann U."/>
            <person name="Petersen F."/>
            <person name="Wong J."/>
        </authorList>
    </citation>
    <scope>NUCLEOTIDE SEQUENCE</scope>
    <source>
        <strain evidence="1">GSM-AAB239-AS_SAM_17_03QT</strain>
    </source>
</reference>
<gene>
    <name evidence="1" type="ORF">M6B38_177045</name>
</gene>
<dbReference type="EMBL" id="JANAVB010035017">
    <property type="protein sequence ID" value="KAJ6806110.1"/>
    <property type="molecule type" value="Genomic_DNA"/>
</dbReference>
<proteinExistence type="predicted"/>